<gene>
    <name evidence="3" type="primary">Contig14119.g15051</name>
    <name evidence="3" type="ORF">STYLEM_7760</name>
</gene>
<feature type="transmembrane region" description="Helical" evidence="2">
    <location>
        <begin position="111"/>
        <end position="131"/>
    </location>
</feature>
<keyword evidence="2" id="KW-1133">Transmembrane helix</keyword>
<dbReference type="EMBL" id="CCKQ01007419">
    <property type="protein sequence ID" value="CDW78776.1"/>
    <property type="molecule type" value="Genomic_DNA"/>
</dbReference>
<evidence type="ECO:0000256" key="2">
    <source>
        <dbReference type="SAM" id="Phobius"/>
    </source>
</evidence>
<proteinExistence type="predicted"/>
<keyword evidence="2" id="KW-0812">Transmembrane</keyword>
<evidence type="ECO:0008006" key="5">
    <source>
        <dbReference type="Google" id="ProtNLM"/>
    </source>
</evidence>
<feature type="transmembrane region" description="Helical" evidence="2">
    <location>
        <begin position="29"/>
        <end position="54"/>
    </location>
</feature>
<organism evidence="3 4">
    <name type="scientific">Stylonychia lemnae</name>
    <name type="common">Ciliate</name>
    <dbReference type="NCBI Taxonomy" id="5949"/>
    <lineage>
        <taxon>Eukaryota</taxon>
        <taxon>Sar</taxon>
        <taxon>Alveolata</taxon>
        <taxon>Ciliophora</taxon>
        <taxon>Intramacronucleata</taxon>
        <taxon>Spirotrichea</taxon>
        <taxon>Stichotrichia</taxon>
        <taxon>Sporadotrichida</taxon>
        <taxon>Oxytrichidae</taxon>
        <taxon>Stylonychinae</taxon>
        <taxon>Stylonychia</taxon>
    </lineage>
</organism>
<evidence type="ECO:0000256" key="1">
    <source>
        <dbReference type="SAM" id="MobiDB-lite"/>
    </source>
</evidence>
<feature type="transmembrane region" description="Helical" evidence="2">
    <location>
        <begin position="212"/>
        <end position="229"/>
    </location>
</feature>
<accession>A0A078AA67</accession>
<feature type="transmembrane region" description="Helical" evidence="2">
    <location>
        <begin position="66"/>
        <end position="91"/>
    </location>
</feature>
<feature type="region of interest" description="Disordered" evidence="1">
    <location>
        <begin position="344"/>
        <end position="371"/>
    </location>
</feature>
<dbReference type="InParanoid" id="A0A078AA67"/>
<name>A0A078AA67_STYLE</name>
<protein>
    <recommendedName>
        <fullName evidence="5">Transmembrane protein</fullName>
    </recommendedName>
</protein>
<dbReference type="Proteomes" id="UP000039865">
    <property type="component" value="Unassembled WGS sequence"/>
</dbReference>
<evidence type="ECO:0000313" key="3">
    <source>
        <dbReference type="EMBL" id="CDW78776.1"/>
    </source>
</evidence>
<keyword evidence="4" id="KW-1185">Reference proteome</keyword>
<evidence type="ECO:0000313" key="4">
    <source>
        <dbReference type="Proteomes" id="UP000039865"/>
    </source>
</evidence>
<keyword evidence="2" id="KW-0472">Membrane</keyword>
<reference evidence="3 4" key="1">
    <citation type="submission" date="2014-06" db="EMBL/GenBank/DDBJ databases">
        <authorList>
            <person name="Swart Estienne"/>
        </authorList>
    </citation>
    <scope>NUCLEOTIDE SEQUENCE [LARGE SCALE GENOMIC DNA]</scope>
    <source>
        <strain evidence="3 4">130c</strain>
    </source>
</reference>
<feature type="transmembrane region" description="Helical" evidence="2">
    <location>
        <begin position="137"/>
        <end position="156"/>
    </location>
</feature>
<dbReference type="AlphaFoldDB" id="A0A078AA67"/>
<sequence>MSQDLTVNASEHLNQTMNLMFKSLDQCRVAILLYGLYKAVLIILIIACITRGLYLLDFAFLETSGVGLAFAVKIKTDLGLLLAINTFFFIIRIKNTQDHNYYKLKYVKRAWRYNFGLIGIAFLVYFLATFYDDYSTLIIYTYDISLVVYLISIFRFKNKIVGVMKNNQILYDKNEKKELQKANRIFMIIALVYIYKIFLANLARTVKNQQHYNKYLLIQILAFGFLSILGSRVSPIISALPISSVRFILLFGVKLKEVIRRSQDNQKQEEQRPVLRASRTYQQMLIESNESIQVLGGIESHFKNDDKNLLTEDVRADIRNIKKQLYDLIANLEKYAIEEMKIQQKNEKDKKSQKSQIKSGEEDGSEDEENQPLIKQEQSSILSQISGRNLFEEFARATRLYYYEKDLERLKSLINYCKHEIIVEYQKMLRGSVDEMNTAQRKFGEGLKRKLENLDNKLSNSARMTNVDKSLNFTRLSVDIKAKLEEEVIPNITKLKGIIEEFDNINFYRVQPFPKTLKDQGRKDQKQLDEEEFEKTLNSYVQLADLQERFNNQKAQMLEIEKFHDELLEKLTQVQKDQQANAPRMSQ</sequence>